<sequence>MLRSRPGDSGARPLAAPFASPDITVGPDGRPRAVVLNLGSREVVASTEFYSVPAGLPVTAENARLVGTGNPAIIRPGEAVTVSCNEPWLNRQADVLVVMAFHPELDPVARPFDVLADRHVGQMNYAWVGTYAGSLPDGDVRVEIRPAPQGLFRLKLYQEGALYPRCDRIMKPHGHRFHWMEVEGDLRMLFDLAVVDNNRLTLGVGPRGGSPRSGLLTRVTA</sequence>
<name>A0A1Y2T9B6_SYMTR</name>
<reference evidence="2" key="3">
    <citation type="submission" date="2017-11" db="EMBL/GenBank/DDBJ databases">
        <title>Three new genomes from thermophilic consortium.</title>
        <authorList>
            <person name="Quaggio R."/>
            <person name="Amgarten D."/>
            <person name="Setubal J.C."/>
        </authorList>
    </citation>
    <scope>NUCLEOTIDE SEQUENCE</scope>
    <source>
        <strain evidence="2">ZCTH01-B2</strain>
    </source>
</reference>
<evidence type="ECO:0000313" key="2">
    <source>
        <dbReference type="EMBL" id="MBY6277224.1"/>
    </source>
</evidence>
<dbReference type="Proteomes" id="UP000732377">
    <property type="component" value="Unassembled WGS sequence"/>
</dbReference>
<dbReference type="AlphaFoldDB" id="A0A1Y2T9B6"/>
<evidence type="ECO:0000256" key="1">
    <source>
        <dbReference type="SAM" id="MobiDB-lite"/>
    </source>
</evidence>
<dbReference type="EMBL" id="LWLV01000224">
    <property type="protein sequence ID" value="OTA41785.1"/>
    <property type="molecule type" value="Genomic_DNA"/>
</dbReference>
<dbReference type="Proteomes" id="UP000194267">
    <property type="component" value="Unassembled WGS sequence"/>
</dbReference>
<reference evidence="4" key="2">
    <citation type="submission" date="2016-04" db="EMBL/GenBank/DDBJ databases">
        <authorList>
            <person name="Antunes L.P."/>
            <person name="Martins L.F."/>
            <person name="Pereira R.V."/>
            <person name="Thomas A.M."/>
            <person name="Barbosa D."/>
            <person name="Nascimento L."/>
            <person name="Silva G.M."/>
            <person name="Condomitti G.W."/>
            <person name="Digiampietri L.A."/>
            <person name="Lombardi K.C."/>
            <person name="Ramos P.L."/>
            <person name="Quaggio R.B."/>
            <person name="Oliveira J.C."/>
            <person name="Pascon R.C."/>
            <person name="Cruz J.B."/>
            <person name="Silva A.M."/>
            <person name="Setubal J.C."/>
        </authorList>
    </citation>
    <scope>NUCLEOTIDE SEQUENCE [LARGE SCALE GENOMIC DNA]</scope>
</reference>
<protein>
    <submittedName>
        <fullName evidence="3">Uncharacterized protein</fullName>
    </submittedName>
</protein>
<reference evidence="3" key="1">
    <citation type="submission" date="2016-04" db="EMBL/GenBank/DDBJ databases">
        <authorList>
            <person name="Evans L.H."/>
            <person name="Alamgir A."/>
            <person name="Owens N."/>
            <person name="Weber N.D."/>
            <person name="Virtaneva K."/>
            <person name="Barbian K."/>
            <person name="Babar A."/>
            <person name="Rosenke K."/>
        </authorList>
    </citation>
    <scope>NUCLEOTIDE SEQUENCE [LARGE SCALE GENOMIC DNA]</scope>
    <source>
        <strain evidence="3">G2</strain>
    </source>
</reference>
<accession>A0A1Y2T9B6</accession>
<evidence type="ECO:0000313" key="3">
    <source>
        <dbReference type="EMBL" id="OTA41785.1"/>
    </source>
</evidence>
<organism evidence="3 4">
    <name type="scientific">Symbiobacterium thermophilum</name>
    <dbReference type="NCBI Taxonomy" id="2734"/>
    <lineage>
        <taxon>Bacteria</taxon>
        <taxon>Bacillati</taxon>
        <taxon>Bacillota</taxon>
        <taxon>Clostridia</taxon>
        <taxon>Eubacteriales</taxon>
        <taxon>Symbiobacteriaceae</taxon>
        <taxon>Symbiobacterium</taxon>
    </lineage>
</organism>
<gene>
    <name evidence="3" type="ORF">A6D92_03845</name>
    <name evidence="2" type="ORF">CWE10_13615</name>
</gene>
<comment type="caution">
    <text evidence="3">The sequence shown here is derived from an EMBL/GenBank/DDBJ whole genome shotgun (WGS) entry which is preliminary data.</text>
</comment>
<dbReference type="EMBL" id="PIUK01000152">
    <property type="protein sequence ID" value="MBY6277224.1"/>
    <property type="molecule type" value="Genomic_DNA"/>
</dbReference>
<evidence type="ECO:0000313" key="4">
    <source>
        <dbReference type="Proteomes" id="UP000194267"/>
    </source>
</evidence>
<feature type="region of interest" description="Disordered" evidence="1">
    <location>
        <begin position="1"/>
        <end position="23"/>
    </location>
</feature>
<proteinExistence type="predicted"/>